<dbReference type="GO" id="GO:0008236">
    <property type="term" value="F:serine-type peptidase activity"/>
    <property type="evidence" value="ECO:0007669"/>
    <property type="project" value="UniProtKB-KW"/>
</dbReference>
<dbReference type="FunFam" id="3.30.750.44:FF:000001">
    <property type="entry name" value="S41 family peptidase"/>
    <property type="match status" value="1"/>
</dbReference>
<dbReference type="PANTHER" id="PTHR32060:SF30">
    <property type="entry name" value="CARBOXY-TERMINAL PROCESSING PROTEASE CTPA"/>
    <property type="match status" value="1"/>
</dbReference>
<comment type="similarity">
    <text evidence="1 5">Belongs to the peptidase S41A family.</text>
</comment>
<gene>
    <name evidence="9" type="ORF">AXF13_03010</name>
</gene>
<dbReference type="Pfam" id="PF17820">
    <property type="entry name" value="PDZ_6"/>
    <property type="match status" value="1"/>
</dbReference>
<feature type="domain" description="PDZ" evidence="8">
    <location>
        <begin position="92"/>
        <end position="162"/>
    </location>
</feature>
<dbReference type="KEGG" id="dfi:AXF13_03010"/>
<dbReference type="Pfam" id="PF22694">
    <property type="entry name" value="CtpB_N-like"/>
    <property type="match status" value="1"/>
</dbReference>
<keyword evidence="4 5" id="KW-0720">Serine protease</keyword>
<dbReference type="GO" id="GO:0007165">
    <property type="term" value="P:signal transduction"/>
    <property type="evidence" value="ECO:0007669"/>
    <property type="project" value="TreeGrafter"/>
</dbReference>
<dbReference type="InterPro" id="IPR004447">
    <property type="entry name" value="Peptidase_S41A"/>
</dbReference>
<dbReference type="FunFam" id="2.30.42.10:FF:000063">
    <property type="entry name" value="Peptidase, S41 family"/>
    <property type="match status" value="1"/>
</dbReference>
<dbReference type="SMART" id="SM00245">
    <property type="entry name" value="TSPc"/>
    <property type="match status" value="1"/>
</dbReference>
<evidence type="ECO:0000256" key="3">
    <source>
        <dbReference type="ARBA" id="ARBA00022801"/>
    </source>
</evidence>
<dbReference type="STRING" id="44742.AXF13_03010"/>
<dbReference type="PROSITE" id="PS50106">
    <property type="entry name" value="PDZ"/>
    <property type="match status" value="1"/>
</dbReference>
<feature type="signal peptide" evidence="7">
    <location>
        <begin position="1"/>
        <end position="24"/>
    </location>
</feature>
<protein>
    <submittedName>
        <fullName evidence="9">Peptidase S41</fullName>
    </submittedName>
</protein>
<evidence type="ECO:0000256" key="7">
    <source>
        <dbReference type="SAM" id="SignalP"/>
    </source>
</evidence>
<evidence type="ECO:0000313" key="9">
    <source>
        <dbReference type="EMBL" id="AMD91486.1"/>
    </source>
</evidence>
<feature type="region of interest" description="Disordered" evidence="6">
    <location>
        <begin position="390"/>
        <end position="421"/>
    </location>
</feature>
<dbReference type="PANTHER" id="PTHR32060">
    <property type="entry name" value="TAIL-SPECIFIC PROTEASE"/>
    <property type="match status" value="1"/>
</dbReference>
<dbReference type="CDD" id="cd06782">
    <property type="entry name" value="cpPDZ_CPP-like"/>
    <property type="match status" value="1"/>
</dbReference>
<organism evidence="9 10">
    <name type="scientific">Desulfovibrio fairfieldensis</name>
    <dbReference type="NCBI Taxonomy" id="44742"/>
    <lineage>
        <taxon>Bacteria</taxon>
        <taxon>Pseudomonadati</taxon>
        <taxon>Thermodesulfobacteriota</taxon>
        <taxon>Desulfovibrionia</taxon>
        <taxon>Desulfovibrionales</taxon>
        <taxon>Desulfovibrionaceae</taxon>
        <taxon>Desulfovibrio</taxon>
    </lineage>
</organism>
<dbReference type="Proteomes" id="UP000069241">
    <property type="component" value="Chromosome"/>
</dbReference>
<evidence type="ECO:0000256" key="5">
    <source>
        <dbReference type="RuleBase" id="RU004404"/>
    </source>
</evidence>
<feature type="chain" id="PRO_5007167237" evidence="7">
    <location>
        <begin position="25"/>
        <end position="442"/>
    </location>
</feature>
<accession>A0A120KMK2</accession>
<reference evidence="10" key="1">
    <citation type="submission" date="2016-02" db="EMBL/GenBank/DDBJ databases">
        <authorList>
            <person name="Holder M.E."/>
            <person name="Ajami N.J."/>
            <person name="Petrosino J.F."/>
        </authorList>
    </citation>
    <scope>NUCLEOTIDE SEQUENCE [LARGE SCALE GENOMIC DNA]</scope>
    <source>
        <strain evidence="10">CCUG 45958</strain>
    </source>
</reference>
<evidence type="ECO:0000259" key="8">
    <source>
        <dbReference type="PROSITE" id="PS50106"/>
    </source>
</evidence>
<evidence type="ECO:0000313" key="10">
    <source>
        <dbReference type="Proteomes" id="UP000069241"/>
    </source>
</evidence>
<evidence type="ECO:0000256" key="1">
    <source>
        <dbReference type="ARBA" id="ARBA00009179"/>
    </source>
</evidence>
<dbReference type="InterPro" id="IPR041489">
    <property type="entry name" value="PDZ_6"/>
</dbReference>
<dbReference type="Gene3D" id="3.90.226.10">
    <property type="entry name" value="2-enoyl-CoA Hydratase, Chain A, domain 1"/>
    <property type="match status" value="1"/>
</dbReference>
<dbReference type="InterPro" id="IPR036034">
    <property type="entry name" value="PDZ_sf"/>
</dbReference>
<keyword evidence="3 5" id="KW-0378">Hydrolase</keyword>
<keyword evidence="2 5" id="KW-0645">Protease</keyword>
<dbReference type="GO" id="GO:0004175">
    <property type="term" value="F:endopeptidase activity"/>
    <property type="evidence" value="ECO:0007669"/>
    <property type="project" value="TreeGrafter"/>
</dbReference>
<dbReference type="GO" id="GO:0006508">
    <property type="term" value="P:proteolysis"/>
    <property type="evidence" value="ECO:0007669"/>
    <property type="project" value="UniProtKB-KW"/>
</dbReference>
<dbReference type="InterPro" id="IPR029045">
    <property type="entry name" value="ClpP/crotonase-like_dom_sf"/>
</dbReference>
<dbReference type="AlphaFoldDB" id="A0A120KMK2"/>
<dbReference type="CDD" id="cd07560">
    <property type="entry name" value="Peptidase_S41_CPP"/>
    <property type="match status" value="1"/>
</dbReference>
<dbReference type="NCBIfam" id="TIGR00225">
    <property type="entry name" value="prc"/>
    <property type="match status" value="1"/>
</dbReference>
<keyword evidence="7" id="KW-0732">Signal</keyword>
<dbReference type="GO" id="GO:0030288">
    <property type="term" value="C:outer membrane-bounded periplasmic space"/>
    <property type="evidence" value="ECO:0007669"/>
    <property type="project" value="TreeGrafter"/>
</dbReference>
<evidence type="ECO:0000256" key="2">
    <source>
        <dbReference type="ARBA" id="ARBA00022670"/>
    </source>
</evidence>
<dbReference type="Gene3D" id="3.30.750.44">
    <property type="match status" value="1"/>
</dbReference>
<sequence>MRVFVRSCILALLLALCGLTAAQAASAPEAKKEPAKEAPSKFEALKRFSQVLDLVERYYVKDVTQNDLINGAVKGLLQGLDPHSTFMNAEEYKEMQETTSGEFYGVGIEISMENGQVVVVTPIEDTPAFRAGLQSGDVILSINGQATQELSLQEVVSRIRGAKGTEVELAILHSDAKTPQTVRIVRDAIPLISVKSKKLEDGYYWVRLTRFSERTTEELKDALKDAAKESKATGGLKGIVLDLRNNPGGLLDQAVSVSDTFLDKGVIVSIKGRRDSTDRVYEAKKQADDVRVPMVVLVNAGSASASEIVAGALRDQKRALILGERSFGKGSVQNIIPLSDGSGLKLTVALYYTPNGSSIQAEGIVPDLEVVFEPPRTDDKDNPRFLLREQDLNRHLENGKDKKGGQSKVKKDEGKEQLARDNQLRMALQVVKSLPKMREIRN</sequence>
<name>A0A120KMK2_9BACT</name>
<proteinExistence type="inferred from homology"/>
<dbReference type="EMBL" id="CP014229">
    <property type="protein sequence ID" value="AMD91486.1"/>
    <property type="molecule type" value="Genomic_DNA"/>
</dbReference>
<dbReference type="FunFam" id="3.90.226.10:FF:000029">
    <property type="entry name" value="Peptidase, S41 family"/>
    <property type="match status" value="1"/>
</dbReference>
<dbReference type="InterPro" id="IPR005151">
    <property type="entry name" value="Tail-specific_protease"/>
</dbReference>
<dbReference type="SUPFAM" id="SSF52096">
    <property type="entry name" value="ClpP/crotonase"/>
    <property type="match status" value="1"/>
</dbReference>
<dbReference type="Gene3D" id="2.30.42.10">
    <property type="match status" value="1"/>
</dbReference>
<evidence type="ECO:0000256" key="4">
    <source>
        <dbReference type="ARBA" id="ARBA00022825"/>
    </source>
</evidence>
<dbReference type="Pfam" id="PF03572">
    <property type="entry name" value="Peptidase_S41"/>
    <property type="match status" value="1"/>
</dbReference>
<dbReference type="SUPFAM" id="SSF50156">
    <property type="entry name" value="PDZ domain-like"/>
    <property type="match status" value="1"/>
</dbReference>
<dbReference type="InterPro" id="IPR001478">
    <property type="entry name" value="PDZ"/>
</dbReference>
<dbReference type="RefSeq" id="WP_062254689.1">
    <property type="nucleotide sequence ID" value="NZ_CP014229.1"/>
</dbReference>
<dbReference type="InterPro" id="IPR055210">
    <property type="entry name" value="CtpA/B_N"/>
</dbReference>
<keyword evidence="10" id="KW-1185">Reference proteome</keyword>
<dbReference type="SMART" id="SM00228">
    <property type="entry name" value="PDZ"/>
    <property type="match status" value="1"/>
</dbReference>
<evidence type="ECO:0000256" key="6">
    <source>
        <dbReference type="SAM" id="MobiDB-lite"/>
    </source>
</evidence>